<reference evidence="1" key="2">
    <citation type="submission" date="2025-08" db="UniProtKB">
        <authorList>
            <consortium name="RefSeq"/>
        </authorList>
    </citation>
    <scope>IDENTIFICATION</scope>
</reference>
<gene>
    <name evidence="1" type="ORF">An13g03390</name>
</gene>
<dbReference type="GeneID" id="84592877"/>
<protein>
    <submittedName>
        <fullName evidence="1">Uncharacterized protein</fullName>
    </submittedName>
</protein>
<proteinExistence type="predicted"/>
<evidence type="ECO:0000313" key="1">
    <source>
        <dbReference type="RefSeq" id="XP_059602173.1"/>
    </source>
</evidence>
<dbReference type="RefSeq" id="XP_059602173.1">
    <property type="nucleotide sequence ID" value="XM_059743954.1"/>
</dbReference>
<accession>A0AAJ8BSJ8</accession>
<dbReference type="VEuPathDB" id="FungiDB:An13g03390"/>
<name>A0AAJ8BSJ8_ASPNG</name>
<sequence length="106" mass="11696">MSHLNQFQCKGQLRKQLVIAGFQPDSALRRRVLHYLANCDRAPTGKLGPVAKPNKIIRMATCPDNKLFVLLVLRLLEILGPARYEKPDVDGKLDGPIGAGNIVILP</sequence>
<reference evidence="1" key="1">
    <citation type="submission" date="2025-02" db="EMBL/GenBank/DDBJ databases">
        <authorList>
            <consortium name="NCBI Genome Project"/>
        </authorList>
    </citation>
    <scope>NUCLEOTIDE SEQUENCE</scope>
</reference>
<dbReference type="AlphaFoldDB" id="A0AAJ8BSJ8"/>
<organism evidence="1">
    <name type="scientific">Aspergillus niger</name>
    <dbReference type="NCBI Taxonomy" id="5061"/>
    <lineage>
        <taxon>Eukaryota</taxon>
        <taxon>Fungi</taxon>
        <taxon>Dikarya</taxon>
        <taxon>Ascomycota</taxon>
        <taxon>Pezizomycotina</taxon>
        <taxon>Eurotiomycetes</taxon>
        <taxon>Eurotiomycetidae</taxon>
        <taxon>Eurotiales</taxon>
        <taxon>Aspergillaceae</taxon>
        <taxon>Aspergillus</taxon>
        <taxon>Aspergillus subgen. Circumdati</taxon>
    </lineage>
</organism>
<dbReference type="KEGG" id="ang:An13g03390"/>